<dbReference type="SMART" id="SM00347">
    <property type="entry name" value="HTH_MARR"/>
    <property type="match status" value="1"/>
</dbReference>
<evidence type="ECO:0000256" key="5">
    <source>
        <dbReference type="ARBA" id="ARBA00022490"/>
    </source>
</evidence>
<evidence type="ECO:0000256" key="2">
    <source>
        <dbReference type="ARBA" id="ARBA00007871"/>
    </source>
</evidence>
<dbReference type="PANTHER" id="PTHR33238">
    <property type="entry name" value="IRON (METAL) DEPENDENT REPRESSOR, DTXR FAMILY"/>
    <property type="match status" value="1"/>
</dbReference>
<dbReference type="SMART" id="SM00529">
    <property type="entry name" value="HTH_DTXR"/>
    <property type="match status" value="1"/>
</dbReference>
<evidence type="ECO:0000256" key="13">
    <source>
        <dbReference type="ARBA" id="ARBA00032593"/>
    </source>
</evidence>
<comment type="subunit">
    <text evidence="3">Homodimer.</text>
</comment>
<gene>
    <name evidence="14" type="primary">mntR</name>
    <name evidence="14" type="ORF">CD178_01469</name>
</gene>
<dbReference type="InterPro" id="IPR050536">
    <property type="entry name" value="DtxR_MntR_Metal-Reg"/>
</dbReference>
<sequence length="177" mass="19211">MTPPPTPDGNHGAGPARKVAAQRVQAMPDPDMQSAGFRQARLARKTALIEDYVELIDDLLNDGQEARQVDIAARLGVSQPTVAKMLVRLEADGLVTRRPYRGIFLTDAGHDMAAQSRKRHHTVERFLRALGISDANARIDAEGMEHYVGAETLAAFSQALEAGLADFLVAARKKRSG</sequence>
<comment type="subcellular location">
    <subcellularLocation>
        <location evidence="1">Cytoplasm</location>
    </subcellularLocation>
</comment>
<dbReference type="Proteomes" id="UP000264120">
    <property type="component" value="Chromosome"/>
</dbReference>
<dbReference type="PANTHER" id="PTHR33238:SF11">
    <property type="entry name" value="TRANSCRIPTIONAL REGULATOR MNTR"/>
    <property type="match status" value="1"/>
</dbReference>
<dbReference type="GO" id="GO:0046914">
    <property type="term" value="F:transition metal ion binding"/>
    <property type="evidence" value="ECO:0007669"/>
    <property type="project" value="InterPro"/>
</dbReference>
<dbReference type="SUPFAM" id="SSF46785">
    <property type="entry name" value="Winged helix' DNA-binding domain"/>
    <property type="match status" value="1"/>
</dbReference>
<keyword evidence="6" id="KW-0678">Repressor</keyword>
<organism evidence="14 15">
    <name type="scientific">Komagataeibacter saccharivorans</name>
    <dbReference type="NCBI Taxonomy" id="265959"/>
    <lineage>
        <taxon>Bacteria</taxon>
        <taxon>Pseudomonadati</taxon>
        <taxon>Pseudomonadota</taxon>
        <taxon>Alphaproteobacteria</taxon>
        <taxon>Acetobacterales</taxon>
        <taxon>Acetobacteraceae</taxon>
        <taxon>Komagataeibacter</taxon>
    </lineage>
</organism>
<dbReference type="NCBIfam" id="NF008273">
    <property type="entry name" value="PRK11050.1"/>
    <property type="match status" value="1"/>
</dbReference>
<evidence type="ECO:0000256" key="9">
    <source>
        <dbReference type="ARBA" id="ARBA00023159"/>
    </source>
</evidence>
<dbReference type="EMBL" id="CP023036">
    <property type="protein sequence ID" value="AXY22246.1"/>
    <property type="molecule type" value="Genomic_DNA"/>
</dbReference>
<accession>A0A347WBK3</accession>
<evidence type="ECO:0000256" key="10">
    <source>
        <dbReference type="ARBA" id="ARBA00023163"/>
    </source>
</evidence>
<evidence type="ECO:0000313" key="14">
    <source>
        <dbReference type="EMBL" id="AXY22246.1"/>
    </source>
</evidence>
<dbReference type="RefSeq" id="WP_118962782.1">
    <property type="nucleotide sequence ID" value="NZ_CALCQY010000045.1"/>
</dbReference>
<protein>
    <recommendedName>
        <fullName evidence="4">Transcriptional regulator MntR</fullName>
    </recommendedName>
    <alternativeName>
        <fullName evidence="13">Manganese transport regulator</fullName>
    </alternativeName>
</protein>
<evidence type="ECO:0000256" key="1">
    <source>
        <dbReference type="ARBA" id="ARBA00004496"/>
    </source>
</evidence>
<dbReference type="Gene3D" id="1.10.60.10">
    <property type="entry name" value="Iron dependent repressor, metal binding and dimerisation domain"/>
    <property type="match status" value="1"/>
</dbReference>
<dbReference type="SMART" id="SM00345">
    <property type="entry name" value="HTH_GNTR"/>
    <property type="match status" value="1"/>
</dbReference>
<dbReference type="GO" id="GO:0003677">
    <property type="term" value="F:DNA binding"/>
    <property type="evidence" value="ECO:0007669"/>
    <property type="project" value="UniProtKB-KW"/>
</dbReference>
<dbReference type="GeneID" id="98313506"/>
<reference evidence="14 15" key="1">
    <citation type="submission" date="2017-08" db="EMBL/GenBank/DDBJ databases">
        <title>Complete genome sequence of Gluconacetobacter saccharivorans CV1 isolated from Fermented Vinegar.</title>
        <authorList>
            <person name="Kim S.-Y."/>
        </authorList>
    </citation>
    <scope>NUCLEOTIDE SEQUENCE [LARGE SCALE GENOMIC DNA]</scope>
    <source>
        <strain evidence="14 15">CV1</strain>
    </source>
</reference>
<dbReference type="Pfam" id="PF02742">
    <property type="entry name" value="Fe_dep_repr_C"/>
    <property type="match status" value="1"/>
</dbReference>
<keyword evidence="8" id="KW-0238">DNA-binding</keyword>
<dbReference type="Gene3D" id="1.10.10.10">
    <property type="entry name" value="Winged helix-like DNA-binding domain superfamily/Winged helix DNA-binding domain"/>
    <property type="match status" value="1"/>
</dbReference>
<dbReference type="InterPro" id="IPR000835">
    <property type="entry name" value="HTH_MarR-typ"/>
</dbReference>
<evidence type="ECO:0000256" key="7">
    <source>
        <dbReference type="ARBA" id="ARBA00023015"/>
    </source>
</evidence>
<dbReference type="InterPro" id="IPR036388">
    <property type="entry name" value="WH-like_DNA-bd_sf"/>
</dbReference>
<comment type="similarity">
    <text evidence="2">Belongs to the DtxR/MntR family.</text>
</comment>
<evidence type="ECO:0000313" key="15">
    <source>
        <dbReference type="Proteomes" id="UP000264120"/>
    </source>
</evidence>
<keyword evidence="5" id="KW-0963">Cytoplasm</keyword>
<dbReference type="OrthoDB" id="9791355at2"/>
<dbReference type="GO" id="GO:0003700">
    <property type="term" value="F:DNA-binding transcription factor activity"/>
    <property type="evidence" value="ECO:0007669"/>
    <property type="project" value="InterPro"/>
</dbReference>
<dbReference type="GO" id="GO:0046983">
    <property type="term" value="F:protein dimerization activity"/>
    <property type="evidence" value="ECO:0007669"/>
    <property type="project" value="InterPro"/>
</dbReference>
<dbReference type="InterPro" id="IPR001367">
    <property type="entry name" value="Fe_dep_repressor"/>
</dbReference>
<dbReference type="GO" id="GO:0005737">
    <property type="term" value="C:cytoplasm"/>
    <property type="evidence" value="ECO:0007669"/>
    <property type="project" value="UniProtKB-SubCell"/>
</dbReference>
<evidence type="ECO:0000256" key="6">
    <source>
        <dbReference type="ARBA" id="ARBA00022491"/>
    </source>
</evidence>
<dbReference type="AlphaFoldDB" id="A0A347WBK3"/>
<evidence type="ECO:0000256" key="3">
    <source>
        <dbReference type="ARBA" id="ARBA00011738"/>
    </source>
</evidence>
<dbReference type="KEGG" id="ksc:CD178_01469"/>
<dbReference type="InterPro" id="IPR022687">
    <property type="entry name" value="HTH_DTXR"/>
</dbReference>
<comment type="function">
    <text evidence="12">In the presence of manganese, represses expression of mntH and mntS. Up-regulates expression of mntP.</text>
</comment>
<evidence type="ECO:0000256" key="11">
    <source>
        <dbReference type="ARBA" id="ARBA00023211"/>
    </source>
</evidence>
<dbReference type="InterPro" id="IPR036421">
    <property type="entry name" value="Fe_dep_repressor_sf"/>
</dbReference>
<dbReference type="InterPro" id="IPR000524">
    <property type="entry name" value="Tscrpt_reg_HTH_GntR"/>
</dbReference>
<evidence type="ECO:0000256" key="12">
    <source>
        <dbReference type="ARBA" id="ARBA00025185"/>
    </source>
</evidence>
<keyword evidence="15" id="KW-1185">Reference proteome</keyword>
<dbReference type="InterPro" id="IPR036390">
    <property type="entry name" value="WH_DNA-bd_sf"/>
</dbReference>
<dbReference type="PROSITE" id="PS50944">
    <property type="entry name" value="HTH_DTXR"/>
    <property type="match status" value="1"/>
</dbReference>
<dbReference type="InterPro" id="IPR022689">
    <property type="entry name" value="Iron_dep_repressor"/>
</dbReference>
<dbReference type="Pfam" id="PF01325">
    <property type="entry name" value="Fe_dep_repress"/>
    <property type="match status" value="1"/>
</dbReference>
<evidence type="ECO:0000256" key="4">
    <source>
        <dbReference type="ARBA" id="ARBA00022386"/>
    </source>
</evidence>
<proteinExistence type="inferred from homology"/>
<evidence type="ECO:0000256" key="8">
    <source>
        <dbReference type="ARBA" id="ARBA00023125"/>
    </source>
</evidence>
<keyword evidence="11" id="KW-0464">Manganese</keyword>
<keyword evidence="10" id="KW-0804">Transcription</keyword>
<keyword evidence="7" id="KW-0805">Transcription regulation</keyword>
<keyword evidence="9" id="KW-0010">Activator</keyword>
<name>A0A347WBK3_9PROT</name>